<feature type="transmembrane region" description="Helical" evidence="2">
    <location>
        <begin position="18"/>
        <end position="34"/>
    </location>
</feature>
<evidence type="ECO:0000256" key="2">
    <source>
        <dbReference type="SAM" id="Phobius"/>
    </source>
</evidence>
<dbReference type="EMBL" id="BDSP01000152">
    <property type="protein sequence ID" value="GAX20840.1"/>
    <property type="molecule type" value="Genomic_DNA"/>
</dbReference>
<feature type="transmembrane region" description="Helical" evidence="2">
    <location>
        <begin position="196"/>
        <end position="215"/>
    </location>
</feature>
<name>A0A1Z5K3M2_FISSO</name>
<evidence type="ECO:0000313" key="3">
    <source>
        <dbReference type="EMBL" id="GAX20840.1"/>
    </source>
</evidence>
<dbReference type="AlphaFoldDB" id="A0A1Z5K3M2"/>
<sequence length="314" mass="35740">MTIRNVTYESSLRARRFYVLRSLYFGIMAFLPYVKGSILGASSHCFKALQNANTNQDKILTRDEFSTVWSSLTKRWCSEVSSEVDDALFEQLSCWCMTFDVGKFDAWCCTKVTFADSWAGVRMPDDMYPREYVESLCDQIEQRIKELNCTDSALFNTPPPSPSTGPTVSPVLVSNKENPMRASHEDGFLSKLGESLLLALCAFLFVALVGGIYMWRSKRYWNLNDENESMATKPVQSGNSKHSVESELSEQRVLDDAGHNDLMKTKHHLLEQVSPKRSRAECSDEMCCNKEQFVEERKRTDQSATSDVDPPFFI</sequence>
<accession>A0A1Z5K3M2</accession>
<keyword evidence="2" id="KW-0472">Membrane</keyword>
<feature type="region of interest" description="Disordered" evidence="1">
    <location>
        <begin position="294"/>
        <end position="314"/>
    </location>
</feature>
<evidence type="ECO:0008006" key="5">
    <source>
        <dbReference type="Google" id="ProtNLM"/>
    </source>
</evidence>
<protein>
    <recommendedName>
        <fullName evidence="5">EF-hand domain-containing protein</fullName>
    </recommendedName>
</protein>
<proteinExistence type="predicted"/>
<reference evidence="3 4" key="1">
    <citation type="journal article" date="2015" name="Plant Cell">
        <title>Oil accumulation by the oleaginous diatom Fistulifera solaris as revealed by the genome and transcriptome.</title>
        <authorList>
            <person name="Tanaka T."/>
            <person name="Maeda Y."/>
            <person name="Veluchamy A."/>
            <person name="Tanaka M."/>
            <person name="Abida H."/>
            <person name="Marechal E."/>
            <person name="Bowler C."/>
            <person name="Muto M."/>
            <person name="Sunaga Y."/>
            <person name="Tanaka M."/>
            <person name="Yoshino T."/>
            <person name="Taniguchi T."/>
            <person name="Fukuda Y."/>
            <person name="Nemoto M."/>
            <person name="Matsumoto M."/>
            <person name="Wong P.S."/>
            <person name="Aburatani S."/>
            <person name="Fujibuchi W."/>
        </authorList>
    </citation>
    <scope>NUCLEOTIDE SEQUENCE [LARGE SCALE GENOMIC DNA]</scope>
    <source>
        <strain evidence="3 4">JPCC DA0580</strain>
    </source>
</reference>
<comment type="caution">
    <text evidence="3">The sequence shown here is derived from an EMBL/GenBank/DDBJ whole genome shotgun (WGS) entry which is preliminary data.</text>
</comment>
<gene>
    <name evidence="3" type="ORF">FisN_7Hh155</name>
</gene>
<dbReference type="InParanoid" id="A0A1Z5K3M2"/>
<keyword evidence="4" id="KW-1185">Reference proteome</keyword>
<evidence type="ECO:0000256" key="1">
    <source>
        <dbReference type="SAM" id="MobiDB-lite"/>
    </source>
</evidence>
<evidence type="ECO:0000313" key="4">
    <source>
        <dbReference type="Proteomes" id="UP000198406"/>
    </source>
</evidence>
<dbReference type="Proteomes" id="UP000198406">
    <property type="component" value="Unassembled WGS sequence"/>
</dbReference>
<keyword evidence="2" id="KW-0812">Transmembrane</keyword>
<organism evidence="3 4">
    <name type="scientific">Fistulifera solaris</name>
    <name type="common">Oleaginous diatom</name>
    <dbReference type="NCBI Taxonomy" id="1519565"/>
    <lineage>
        <taxon>Eukaryota</taxon>
        <taxon>Sar</taxon>
        <taxon>Stramenopiles</taxon>
        <taxon>Ochrophyta</taxon>
        <taxon>Bacillariophyta</taxon>
        <taxon>Bacillariophyceae</taxon>
        <taxon>Bacillariophycidae</taxon>
        <taxon>Naviculales</taxon>
        <taxon>Naviculaceae</taxon>
        <taxon>Fistulifera</taxon>
    </lineage>
</organism>
<keyword evidence="2" id="KW-1133">Transmembrane helix</keyword>